<feature type="compositionally biased region" description="Basic and acidic residues" evidence="2">
    <location>
        <begin position="1026"/>
        <end position="1037"/>
    </location>
</feature>
<feature type="region of interest" description="Disordered" evidence="2">
    <location>
        <begin position="513"/>
        <end position="536"/>
    </location>
</feature>
<reference evidence="3 4" key="1">
    <citation type="submission" date="2017-06" db="EMBL/GenBank/DDBJ databases">
        <title>Azoarcus.</title>
        <authorList>
            <person name="Woo J.-H."/>
            <person name="Kim H.-S."/>
        </authorList>
    </citation>
    <scope>NUCLEOTIDE SEQUENCE [LARGE SCALE GENOMIC DNA]</scope>
    <source>
        <strain evidence="3 4">TSPY31</strain>
    </source>
</reference>
<feature type="region of interest" description="Disordered" evidence="2">
    <location>
        <begin position="1014"/>
        <end position="1046"/>
    </location>
</feature>
<keyword evidence="4" id="KW-1185">Reference proteome</keyword>
<accession>A0A2U8GN78</accession>
<name>A0A2U8GN78_9RHOO</name>
<dbReference type="RefSeq" id="WP_108948815.1">
    <property type="nucleotide sequence ID" value="NZ_CP022187.1"/>
</dbReference>
<feature type="compositionally biased region" description="Low complexity" evidence="2">
    <location>
        <begin position="1065"/>
        <end position="1075"/>
    </location>
</feature>
<dbReference type="EMBL" id="CP022187">
    <property type="protein sequence ID" value="AWI75107.1"/>
    <property type="molecule type" value="Genomic_DNA"/>
</dbReference>
<protein>
    <submittedName>
        <fullName evidence="3">Uncharacterized protein</fullName>
    </submittedName>
</protein>
<feature type="compositionally biased region" description="Basic and acidic residues" evidence="2">
    <location>
        <begin position="1078"/>
        <end position="1091"/>
    </location>
</feature>
<sequence length="1444" mass="158114">MQKISRIYVGGYGVDMAWYDGVTFDLTDPATGEPTDTILNLENGGGKTTLLSFVFSCFDTPLERFLKHIQNKNHRFTQYFARDGQPGIVLIEWVMPPRTAGGQPYRLVLGQAVAVKASAERDEVERVFFSFEANSSLTFESVPAPKLNWAPVSSMLEFSRWIHDAHKHSPDFFQTRVQHDWQKHLREERLIDVDMLKLQVNFSAQEGGIDTGFLTFNSEPEFIRKFFGLTLDEGLAASVRQSVVDVCDKLRRKPHLQKCLTELTRLRTSLLTFNDAAAAYTVAHSAQDTVLRRGAGLVRGLDVMAHELREAERDATAKQESQTVLAKEKENLSKQHAGEATTLRLLQLTRALEAATARKESAQGSVETARLTQLCVKAAKARVEIAACETRLTELEASAAAAREALEPWRDKAETQGALLRHALHNAEQALRAQASAAGNEETQAGERLGTLTQDLRKLESAVRTLEAEKARLKADEDNYLAALAQLIDEGVLNEGEPTSAALSRYAELATKKRSEEQQRRDQAATLREQERDARRRAQEAALDAAKAANSIAQRETFVAEGEAEREKLSQLPILRLVAEADTADPDSPALLPALERRTLAEERAVAQHAVQLSTLQASHSAIMETGVAGGSRDVNEVVSSLRALGVKSAKPFNTYLARAIPDAAAARALVLSNPARFLGVSVASSELTRARELVGQALQLDAPVVVSVAALEAEVGSEDRFVLPAADDAAFNEEAAQVLLQQLDARLAIAEGQRDAHALRHKEAVTAQEQLLAYAKRFSGGALARARAEIERLRAESTAALARAQMSEEQADEYRELADAASQAAAECGYAAQTAEMHRAAVRRFSEGHDVARPTRLARLQAISIERAEQDALETQLEAERGNVALAKETAFKRKFALEGQAAERLKEQQEVMYGREGFPAEERLRAQPQSLDVLRTLYADAERTYSTEASQRLGLLSLQEEQARKGLTERQQAFAAEFAGMRPEDYEVYLDTTDFAARLRQCADTLTQAGHALRDADRDETEAATERKVFRKDNPQVEPATPEMLALDDASLEETLSRTRVAQQEATAAAKAALSESDRHKQAAREAGETARSAEQSAGSLGASLGLPDLLDAAVETPDSAFVEQATALIAEFNLKRKESEGARSAAIKAFDRLRGEAAMPALQEVEPDIASQLLRNEFEAACADSARLLDGLDDRIGTTEASLAGMREDFEACLGELHNLTSSAIALLNSACNNKRVPPGAPYVGGKSILKMRARFHELGHDVRRQQLGNYLDDLIESKTVPAKGAELVADALLRIYGKPLGLQMLKMVPDEALQYVAVDKIQNSGGEGVVMAMFLYMLINQLRAETQAKLKKAGGGPLILDNPFAKATTPTLWQAQRLLAQAMDVQLIFATALPDYNTVGEFGRFVRLRKAGKNTKTGRWHLEAVDFKLNEQRSAAEVAA</sequence>
<evidence type="ECO:0000313" key="4">
    <source>
        <dbReference type="Proteomes" id="UP000244930"/>
    </source>
</evidence>
<feature type="region of interest" description="Disordered" evidence="2">
    <location>
        <begin position="1065"/>
        <end position="1101"/>
    </location>
</feature>
<keyword evidence="1" id="KW-0175">Coiled coil</keyword>
<feature type="coiled-coil region" evidence="1">
    <location>
        <begin position="378"/>
        <end position="405"/>
    </location>
</feature>
<dbReference type="KEGG" id="acom:CEW83_07650"/>
<feature type="coiled-coil region" evidence="1">
    <location>
        <begin position="784"/>
        <end position="825"/>
    </location>
</feature>
<evidence type="ECO:0000313" key="3">
    <source>
        <dbReference type="EMBL" id="AWI75107.1"/>
    </source>
</evidence>
<organism evidence="3 4">
    <name type="scientific">Parazoarcus communis</name>
    <dbReference type="NCBI Taxonomy" id="41977"/>
    <lineage>
        <taxon>Bacteria</taxon>
        <taxon>Pseudomonadati</taxon>
        <taxon>Pseudomonadota</taxon>
        <taxon>Betaproteobacteria</taxon>
        <taxon>Rhodocyclales</taxon>
        <taxon>Zoogloeaceae</taxon>
        <taxon>Parazoarcus</taxon>
    </lineage>
</organism>
<gene>
    <name evidence="3" type="ORF">CEW83_07650</name>
</gene>
<dbReference type="Proteomes" id="UP000244930">
    <property type="component" value="Chromosome"/>
</dbReference>
<evidence type="ECO:0000256" key="1">
    <source>
        <dbReference type="SAM" id="Coils"/>
    </source>
</evidence>
<evidence type="ECO:0000256" key="2">
    <source>
        <dbReference type="SAM" id="MobiDB-lite"/>
    </source>
</evidence>
<proteinExistence type="predicted"/>